<name>A0ABP0JQQ2_9DINO</name>
<dbReference type="InterPro" id="IPR050307">
    <property type="entry name" value="Sterol_Desaturase_Related"/>
</dbReference>
<keyword evidence="3 5" id="KW-1133">Transmembrane helix</keyword>
<evidence type="ECO:0000256" key="3">
    <source>
        <dbReference type="ARBA" id="ARBA00022989"/>
    </source>
</evidence>
<dbReference type="Proteomes" id="UP001642464">
    <property type="component" value="Unassembled WGS sequence"/>
</dbReference>
<dbReference type="InterPro" id="IPR006694">
    <property type="entry name" value="Fatty_acid_hydroxylase"/>
</dbReference>
<proteinExistence type="predicted"/>
<feature type="transmembrane region" description="Helical" evidence="5">
    <location>
        <begin position="30"/>
        <end position="48"/>
    </location>
</feature>
<comment type="caution">
    <text evidence="7">The sequence shown here is derived from an EMBL/GenBank/DDBJ whole genome shotgun (WGS) entry which is preliminary data.</text>
</comment>
<reference evidence="7 8" key="1">
    <citation type="submission" date="2024-02" db="EMBL/GenBank/DDBJ databases">
        <authorList>
            <person name="Chen Y."/>
            <person name="Shah S."/>
            <person name="Dougan E. K."/>
            <person name="Thang M."/>
            <person name="Chan C."/>
        </authorList>
    </citation>
    <scope>NUCLEOTIDE SEQUENCE [LARGE SCALE GENOMIC DNA]</scope>
</reference>
<keyword evidence="2 5" id="KW-0812">Transmembrane</keyword>
<protein>
    <submittedName>
        <fullName evidence="7">Fatty acid hydroxylase domain-containing protein 2</fullName>
    </submittedName>
</protein>
<accession>A0ABP0JQQ2</accession>
<keyword evidence="4 5" id="KW-0472">Membrane</keyword>
<comment type="subcellular location">
    <subcellularLocation>
        <location evidence="1">Membrane</location>
    </subcellularLocation>
</comment>
<dbReference type="EMBL" id="CAXAMM010008163">
    <property type="protein sequence ID" value="CAK9016580.1"/>
    <property type="molecule type" value="Genomic_DNA"/>
</dbReference>
<sequence length="259" mass="29168">MWLADAVRASYAWVFDACGGDPVRLFSVGLNAWGLVIFWGLGGLYLLADLTSPAFMTKYKVQPGEHQPLSRPNLLKALKRCSFNMFVVGSLFSLAFGYLAIHVRGNPYLPEDIVFDWRRMARDGVVIALMEELGFYTFTAPIAISAVYAHPLEHVLANLGPIALGPLVCGCHVWFIFLWVSIALTQTLHVHSGYHLPFVTSSEKHDFHHKYFNVNYGPIGLLDWYFATDTKFRNHVASKRHFMLRGMTPARELIPDPPA</sequence>
<evidence type="ECO:0000256" key="4">
    <source>
        <dbReference type="ARBA" id="ARBA00023136"/>
    </source>
</evidence>
<evidence type="ECO:0000256" key="2">
    <source>
        <dbReference type="ARBA" id="ARBA00022692"/>
    </source>
</evidence>
<gene>
    <name evidence="7" type="ORF">SCF082_LOCUS13253</name>
</gene>
<keyword evidence="8" id="KW-1185">Reference proteome</keyword>
<dbReference type="Pfam" id="PF04116">
    <property type="entry name" value="FA_hydroxylase"/>
    <property type="match status" value="1"/>
</dbReference>
<evidence type="ECO:0000313" key="8">
    <source>
        <dbReference type="Proteomes" id="UP001642464"/>
    </source>
</evidence>
<feature type="transmembrane region" description="Helical" evidence="5">
    <location>
        <begin position="162"/>
        <end position="182"/>
    </location>
</feature>
<feature type="domain" description="Fatty acid hydroxylase" evidence="6">
    <location>
        <begin position="138"/>
        <end position="228"/>
    </location>
</feature>
<organism evidence="7 8">
    <name type="scientific">Durusdinium trenchii</name>
    <dbReference type="NCBI Taxonomy" id="1381693"/>
    <lineage>
        <taxon>Eukaryota</taxon>
        <taxon>Sar</taxon>
        <taxon>Alveolata</taxon>
        <taxon>Dinophyceae</taxon>
        <taxon>Suessiales</taxon>
        <taxon>Symbiodiniaceae</taxon>
        <taxon>Durusdinium</taxon>
    </lineage>
</organism>
<dbReference type="PANTHER" id="PTHR11863">
    <property type="entry name" value="STEROL DESATURASE"/>
    <property type="match status" value="1"/>
</dbReference>
<feature type="non-terminal residue" evidence="7">
    <location>
        <position position="259"/>
    </location>
</feature>
<feature type="transmembrane region" description="Helical" evidence="5">
    <location>
        <begin position="81"/>
        <end position="101"/>
    </location>
</feature>
<evidence type="ECO:0000256" key="5">
    <source>
        <dbReference type="SAM" id="Phobius"/>
    </source>
</evidence>
<evidence type="ECO:0000259" key="6">
    <source>
        <dbReference type="Pfam" id="PF04116"/>
    </source>
</evidence>
<evidence type="ECO:0000313" key="7">
    <source>
        <dbReference type="EMBL" id="CAK9016580.1"/>
    </source>
</evidence>
<evidence type="ECO:0000256" key="1">
    <source>
        <dbReference type="ARBA" id="ARBA00004370"/>
    </source>
</evidence>
<feature type="transmembrane region" description="Helical" evidence="5">
    <location>
        <begin position="133"/>
        <end position="150"/>
    </location>
</feature>